<comment type="caution">
    <text evidence="8">The sequence shown here is derived from an EMBL/GenBank/DDBJ whole genome shotgun (WGS) entry which is preliminary data.</text>
</comment>
<dbReference type="Proteomes" id="UP000321579">
    <property type="component" value="Unassembled WGS sequence"/>
</dbReference>
<dbReference type="Pfam" id="PF06769">
    <property type="entry name" value="YoeB_toxin"/>
    <property type="match status" value="1"/>
</dbReference>
<comment type="similarity">
    <text evidence="1">Belongs to the YoeB family.</text>
</comment>
<gene>
    <name evidence="8" type="ORF">FBGL_08405</name>
    <name evidence="7" type="ORF">FGL01_10120</name>
    <name evidence="9" type="ORF">SAMN05192550_0698</name>
</gene>
<dbReference type="PANTHER" id="PTHR38039:SF1">
    <property type="entry name" value="TOXIN YOEB"/>
    <property type="match status" value="1"/>
</dbReference>
<organism evidence="8 10">
    <name type="scientific">Flavobacterium glycines</name>
    <dbReference type="NCBI Taxonomy" id="551990"/>
    <lineage>
        <taxon>Bacteria</taxon>
        <taxon>Pseudomonadati</taxon>
        <taxon>Bacteroidota</taxon>
        <taxon>Flavobacteriia</taxon>
        <taxon>Flavobacteriales</taxon>
        <taxon>Flavobacteriaceae</taxon>
        <taxon>Flavobacterium</taxon>
    </lineage>
</organism>
<dbReference type="NCBIfam" id="TIGR02116">
    <property type="entry name" value="toxin_Txe_YoeB"/>
    <property type="match status" value="1"/>
</dbReference>
<dbReference type="GO" id="GO:0006401">
    <property type="term" value="P:RNA catabolic process"/>
    <property type="evidence" value="ECO:0007669"/>
    <property type="project" value="InterPro"/>
</dbReference>
<dbReference type="SUPFAM" id="SSF143011">
    <property type="entry name" value="RelE-like"/>
    <property type="match status" value="1"/>
</dbReference>
<evidence type="ECO:0000256" key="4">
    <source>
        <dbReference type="ARBA" id="ARBA00022759"/>
    </source>
</evidence>
<accession>A0A1B9DNJ9</accession>
<dbReference type="EMBL" id="LVEO01000018">
    <property type="protein sequence ID" value="OCB71268.1"/>
    <property type="molecule type" value="Genomic_DNA"/>
</dbReference>
<evidence type="ECO:0000313" key="7">
    <source>
        <dbReference type="EMBL" id="GEL10273.1"/>
    </source>
</evidence>
<evidence type="ECO:0000256" key="6">
    <source>
        <dbReference type="ARBA" id="ARBA00030388"/>
    </source>
</evidence>
<dbReference type="GO" id="GO:0016787">
    <property type="term" value="F:hydrolase activity"/>
    <property type="evidence" value="ECO:0007669"/>
    <property type="project" value="UniProtKB-KW"/>
</dbReference>
<evidence type="ECO:0000256" key="5">
    <source>
        <dbReference type="ARBA" id="ARBA00022801"/>
    </source>
</evidence>
<dbReference type="Gene3D" id="3.30.2310.20">
    <property type="entry name" value="RelE-like"/>
    <property type="match status" value="1"/>
</dbReference>
<sequence length="90" mass="10678">MQIEFSDKAKADLDFWVKSGNKGILKKIYSLIEDIQLHPYEGIGKPEELKHQLSGRWSRRINREHRIIYKVTEENKIEILDILSLKGHYE</sequence>
<keyword evidence="11" id="KW-1185">Reference proteome</keyword>
<proteinExistence type="inferred from homology"/>
<reference evidence="7 12" key="4">
    <citation type="submission" date="2019-07" db="EMBL/GenBank/DDBJ databases">
        <title>Whole genome shotgun sequence of Flavobacterium glycines NBRC 105008.</title>
        <authorList>
            <person name="Hosoyama A."/>
            <person name="Uohara A."/>
            <person name="Ohji S."/>
            <person name="Ichikawa N."/>
        </authorList>
    </citation>
    <scope>NUCLEOTIDE SEQUENCE [LARGE SCALE GENOMIC DNA]</scope>
    <source>
        <strain evidence="7 12">NBRC 105008</strain>
    </source>
</reference>
<dbReference type="EMBL" id="BJVF01000001">
    <property type="protein sequence ID" value="GEL10273.1"/>
    <property type="molecule type" value="Genomic_DNA"/>
</dbReference>
<dbReference type="InterPro" id="IPR009614">
    <property type="entry name" value="YoeB_toxin"/>
</dbReference>
<dbReference type="AlphaFoldDB" id="A0A1B9DNJ9"/>
<dbReference type="GO" id="GO:0045892">
    <property type="term" value="P:negative regulation of DNA-templated transcription"/>
    <property type="evidence" value="ECO:0007669"/>
    <property type="project" value="TreeGrafter"/>
</dbReference>
<evidence type="ECO:0000313" key="11">
    <source>
        <dbReference type="Proteomes" id="UP000182367"/>
    </source>
</evidence>
<dbReference type="Proteomes" id="UP000093226">
    <property type="component" value="Unassembled WGS sequence"/>
</dbReference>
<keyword evidence="4" id="KW-0255">Endonuclease</keyword>
<dbReference type="PANTHER" id="PTHR38039">
    <property type="entry name" value="TOXIN YOEB"/>
    <property type="match status" value="1"/>
</dbReference>
<evidence type="ECO:0000313" key="9">
    <source>
        <dbReference type="EMBL" id="SDI74295.1"/>
    </source>
</evidence>
<evidence type="ECO:0000313" key="10">
    <source>
        <dbReference type="Proteomes" id="UP000093226"/>
    </source>
</evidence>
<protein>
    <recommendedName>
        <fullName evidence="6">Putative mRNA interferase YoeB</fullName>
    </recommendedName>
</protein>
<dbReference type="RefSeq" id="WP_066327622.1">
    <property type="nucleotide sequence ID" value="NZ_BJVF01000001.1"/>
</dbReference>
<evidence type="ECO:0000256" key="3">
    <source>
        <dbReference type="ARBA" id="ARBA00022722"/>
    </source>
</evidence>
<name>A0A1B9DNJ9_9FLAO</name>
<dbReference type="STRING" id="551990.SAMN05192550_0698"/>
<evidence type="ECO:0000313" key="8">
    <source>
        <dbReference type="EMBL" id="OCB71268.1"/>
    </source>
</evidence>
<keyword evidence="3" id="KW-0540">Nuclease</keyword>
<evidence type="ECO:0000256" key="2">
    <source>
        <dbReference type="ARBA" id="ARBA00022649"/>
    </source>
</evidence>
<dbReference type="Proteomes" id="UP000182367">
    <property type="component" value="Unassembled WGS sequence"/>
</dbReference>
<dbReference type="OrthoDB" id="9801102at2"/>
<keyword evidence="2" id="KW-1277">Toxin-antitoxin system</keyword>
<dbReference type="EMBL" id="FNEO01000001">
    <property type="protein sequence ID" value="SDI74295.1"/>
    <property type="molecule type" value="Genomic_DNA"/>
</dbReference>
<dbReference type="InterPro" id="IPR035093">
    <property type="entry name" value="RelE/ParE_toxin_dom_sf"/>
</dbReference>
<keyword evidence="5" id="KW-0378">Hydrolase</keyword>
<reference evidence="8" key="2">
    <citation type="submission" date="2016-03" db="EMBL/GenBank/DDBJ databases">
        <authorList>
            <person name="Ploux O."/>
        </authorList>
    </citation>
    <scope>NUCLEOTIDE SEQUENCE</scope>
    <source>
        <strain evidence="8">NBRC 105008</strain>
    </source>
</reference>
<reference evidence="10" key="1">
    <citation type="submission" date="2016-03" db="EMBL/GenBank/DDBJ databases">
        <title>Draft genome sequence of Paenibacillus glacialis DSM 22343.</title>
        <authorList>
            <person name="Shin S.-K."/>
            <person name="Yi H."/>
        </authorList>
    </citation>
    <scope>NUCLEOTIDE SEQUENCE [LARGE SCALE GENOMIC DNA]</scope>
    <source>
        <strain evidence="10">NBRC 105008</strain>
    </source>
</reference>
<reference evidence="9 11" key="3">
    <citation type="submission" date="2016-10" db="EMBL/GenBank/DDBJ databases">
        <authorList>
            <person name="Varghese N."/>
            <person name="Submissions S."/>
        </authorList>
    </citation>
    <scope>NUCLEOTIDE SEQUENCE [LARGE SCALE GENOMIC DNA]</scope>
    <source>
        <strain evidence="9 11">Gm-149</strain>
    </source>
</reference>
<evidence type="ECO:0000313" key="12">
    <source>
        <dbReference type="Proteomes" id="UP000321579"/>
    </source>
</evidence>
<evidence type="ECO:0000256" key="1">
    <source>
        <dbReference type="ARBA" id="ARBA00008172"/>
    </source>
</evidence>
<dbReference type="GO" id="GO:0004519">
    <property type="term" value="F:endonuclease activity"/>
    <property type="evidence" value="ECO:0007669"/>
    <property type="project" value="UniProtKB-KW"/>
</dbReference>